<comment type="caution">
    <text evidence="1">The sequence shown here is derived from an EMBL/GenBank/DDBJ whole genome shotgun (WGS) entry which is preliminary data.</text>
</comment>
<gene>
    <name evidence="1" type="ORF">IQ19_04551</name>
</gene>
<evidence type="ECO:0000313" key="2">
    <source>
        <dbReference type="Proteomes" id="UP000318667"/>
    </source>
</evidence>
<accession>A0A562JC91</accession>
<organism evidence="1 2">
    <name type="scientific">Cytobacillus oceanisediminis</name>
    <dbReference type="NCBI Taxonomy" id="665099"/>
    <lineage>
        <taxon>Bacteria</taxon>
        <taxon>Bacillati</taxon>
        <taxon>Bacillota</taxon>
        <taxon>Bacilli</taxon>
        <taxon>Bacillales</taxon>
        <taxon>Bacillaceae</taxon>
        <taxon>Cytobacillus</taxon>
    </lineage>
</organism>
<evidence type="ECO:0000313" key="1">
    <source>
        <dbReference type="EMBL" id="TWH80809.1"/>
    </source>
</evidence>
<dbReference type="InterPro" id="IPR012347">
    <property type="entry name" value="Ferritin-like"/>
</dbReference>
<dbReference type="Gene3D" id="1.20.1260.10">
    <property type="match status" value="1"/>
</dbReference>
<keyword evidence="2" id="KW-1185">Reference proteome</keyword>
<dbReference type="Proteomes" id="UP000318667">
    <property type="component" value="Unassembled WGS sequence"/>
</dbReference>
<reference evidence="1 2" key="1">
    <citation type="journal article" date="2015" name="Stand. Genomic Sci.">
        <title>Genomic Encyclopedia of Bacterial and Archaeal Type Strains, Phase III: the genomes of soil and plant-associated and newly described type strains.</title>
        <authorList>
            <person name="Whitman W.B."/>
            <person name="Woyke T."/>
            <person name="Klenk H.P."/>
            <person name="Zhou Y."/>
            <person name="Lilburn T.G."/>
            <person name="Beck B.J."/>
            <person name="De Vos P."/>
            <person name="Vandamme P."/>
            <person name="Eisen J.A."/>
            <person name="Garrity G."/>
            <person name="Hugenholtz P."/>
            <person name="Kyrpides N.C."/>
        </authorList>
    </citation>
    <scope>NUCLEOTIDE SEQUENCE [LARGE SCALE GENOMIC DNA]</scope>
    <source>
        <strain evidence="1 2">CGMCC 1.10115</strain>
    </source>
</reference>
<protein>
    <recommendedName>
        <fullName evidence="3">Spore coat protein</fullName>
    </recommendedName>
</protein>
<dbReference type="EMBL" id="VLKI01000019">
    <property type="protein sequence ID" value="TWH80809.1"/>
    <property type="molecule type" value="Genomic_DNA"/>
</dbReference>
<dbReference type="RefSeq" id="WP_144545150.1">
    <property type="nucleotide sequence ID" value="NZ_CBCSDC010000021.1"/>
</dbReference>
<evidence type="ECO:0008006" key="3">
    <source>
        <dbReference type="Google" id="ProtNLM"/>
    </source>
</evidence>
<name>A0A562JC91_9BACI</name>
<proteinExistence type="predicted"/>
<dbReference type="GeneID" id="65405641"/>
<dbReference type="OrthoDB" id="2452736at2"/>
<sequence length="172" mass="19829">MILKAIDLSLMAEHLNIHKAVIEKLKLFFCTVDDPELRQVLYEQIVIMDNHVRVMINLMDPQINENITVEALTDVKPVPIDCKSPVNQLTEQNIAIEGRHTARSMALDNFTSALAMKAENIKNIHVQMSLQQVRLQDKYSHIIKKKGWVHVPDVSREEQIEAMKAFKKKYSK</sequence>
<dbReference type="AlphaFoldDB" id="A0A562JC91"/>